<dbReference type="InterPro" id="IPR026960">
    <property type="entry name" value="RVT-Znf"/>
</dbReference>
<reference evidence="3" key="3">
    <citation type="submission" date="2015-04" db="UniProtKB">
        <authorList>
            <consortium name="EnsemblPlants"/>
        </authorList>
    </citation>
    <scope>IDENTIFICATION</scope>
    <source>
        <strain evidence="3">cv. Jemalong A17</strain>
    </source>
</reference>
<dbReference type="AlphaFoldDB" id="G7L8N1"/>
<evidence type="ECO:0000313" key="4">
    <source>
        <dbReference type="Proteomes" id="UP000002051"/>
    </source>
</evidence>
<dbReference type="Pfam" id="PF13966">
    <property type="entry name" value="zf-RVT"/>
    <property type="match status" value="1"/>
</dbReference>
<protein>
    <recommendedName>
        <fullName evidence="1">Reverse transcriptase zinc-binding domain-containing protein</fullName>
    </recommendedName>
</protein>
<organism evidence="2 4">
    <name type="scientific">Medicago truncatula</name>
    <name type="common">Barrel medic</name>
    <name type="synonym">Medicago tribuloides</name>
    <dbReference type="NCBI Taxonomy" id="3880"/>
    <lineage>
        <taxon>Eukaryota</taxon>
        <taxon>Viridiplantae</taxon>
        <taxon>Streptophyta</taxon>
        <taxon>Embryophyta</taxon>
        <taxon>Tracheophyta</taxon>
        <taxon>Spermatophyta</taxon>
        <taxon>Magnoliopsida</taxon>
        <taxon>eudicotyledons</taxon>
        <taxon>Gunneridae</taxon>
        <taxon>Pentapetalae</taxon>
        <taxon>rosids</taxon>
        <taxon>fabids</taxon>
        <taxon>Fabales</taxon>
        <taxon>Fabaceae</taxon>
        <taxon>Papilionoideae</taxon>
        <taxon>50 kb inversion clade</taxon>
        <taxon>NPAAA clade</taxon>
        <taxon>Hologalegina</taxon>
        <taxon>IRL clade</taxon>
        <taxon>Trifolieae</taxon>
        <taxon>Medicago</taxon>
    </lineage>
</organism>
<keyword evidence="4" id="KW-1185">Reference proteome</keyword>
<feature type="domain" description="Reverse transcriptase zinc-binding" evidence="1">
    <location>
        <begin position="53"/>
        <end position="106"/>
    </location>
</feature>
<dbReference type="Proteomes" id="UP000002051">
    <property type="component" value="Chromosome 8"/>
</dbReference>
<evidence type="ECO:0000313" key="2">
    <source>
        <dbReference type="EMBL" id="AET03565.1"/>
    </source>
</evidence>
<sequence length="106" mass="12579">MSQTGGKRYPYWDQSRSAYFWKDPWLGDIPLRICFPRLFQVSIQKEAKVFDMTIRELLLDRIPTRHNLFSNRVIVDLGGIYCVFCNESVELACHLFVRCQFLGQVW</sequence>
<name>G7L8N1_MEDTR</name>
<gene>
    <name evidence="2" type="ordered locus">MTR_8g073020</name>
</gene>
<evidence type="ECO:0000259" key="1">
    <source>
        <dbReference type="Pfam" id="PF13966"/>
    </source>
</evidence>
<accession>G7L8N1</accession>
<reference evidence="2 4" key="2">
    <citation type="journal article" date="2014" name="BMC Genomics">
        <title>An improved genome release (version Mt4.0) for the model legume Medicago truncatula.</title>
        <authorList>
            <person name="Tang H."/>
            <person name="Krishnakumar V."/>
            <person name="Bidwell S."/>
            <person name="Rosen B."/>
            <person name="Chan A."/>
            <person name="Zhou S."/>
            <person name="Gentzbittel L."/>
            <person name="Childs K.L."/>
            <person name="Yandell M."/>
            <person name="Gundlach H."/>
            <person name="Mayer K.F."/>
            <person name="Schwartz D.C."/>
            <person name="Town C.D."/>
        </authorList>
    </citation>
    <scope>GENOME REANNOTATION</scope>
    <source>
        <strain evidence="3 4">cv. Jemalong A17</strain>
    </source>
</reference>
<dbReference type="EMBL" id="CM001224">
    <property type="protein sequence ID" value="AET03565.1"/>
    <property type="molecule type" value="Genomic_DNA"/>
</dbReference>
<evidence type="ECO:0000313" key="3">
    <source>
        <dbReference type="EnsemblPlants" id="AET03565"/>
    </source>
</evidence>
<dbReference type="PANTHER" id="PTHR36617">
    <property type="entry name" value="PROTEIN, PUTATIVE-RELATED"/>
    <property type="match status" value="1"/>
</dbReference>
<proteinExistence type="predicted"/>
<dbReference type="PANTHER" id="PTHR36617:SF5">
    <property type="entry name" value="OS05G0421675 PROTEIN"/>
    <property type="match status" value="1"/>
</dbReference>
<reference evidence="2 4" key="1">
    <citation type="journal article" date="2011" name="Nature">
        <title>The Medicago genome provides insight into the evolution of rhizobial symbioses.</title>
        <authorList>
            <person name="Young N.D."/>
            <person name="Debelle F."/>
            <person name="Oldroyd G.E."/>
            <person name="Geurts R."/>
            <person name="Cannon S.B."/>
            <person name="Udvardi M.K."/>
            <person name="Benedito V.A."/>
            <person name="Mayer K.F."/>
            <person name="Gouzy J."/>
            <person name="Schoof H."/>
            <person name="Van de Peer Y."/>
            <person name="Proost S."/>
            <person name="Cook D.R."/>
            <person name="Meyers B.C."/>
            <person name="Spannagl M."/>
            <person name="Cheung F."/>
            <person name="De Mita S."/>
            <person name="Krishnakumar V."/>
            <person name="Gundlach H."/>
            <person name="Zhou S."/>
            <person name="Mudge J."/>
            <person name="Bharti A.K."/>
            <person name="Murray J.D."/>
            <person name="Naoumkina M.A."/>
            <person name="Rosen B."/>
            <person name="Silverstein K.A."/>
            <person name="Tang H."/>
            <person name="Rombauts S."/>
            <person name="Zhao P.X."/>
            <person name="Zhou P."/>
            <person name="Barbe V."/>
            <person name="Bardou P."/>
            <person name="Bechner M."/>
            <person name="Bellec A."/>
            <person name="Berger A."/>
            <person name="Berges H."/>
            <person name="Bidwell S."/>
            <person name="Bisseling T."/>
            <person name="Choisne N."/>
            <person name="Couloux A."/>
            <person name="Denny R."/>
            <person name="Deshpande S."/>
            <person name="Dai X."/>
            <person name="Doyle J.J."/>
            <person name="Dudez A.M."/>
            <person name="Farmer A.D."/>
            <person name="Fouteau S."/>
            <person name="Franken C."/>
            <person name="Gibelin C."/>
            <person name="Gish J."/>
            <person name="Goldstein S."/>
            <person name="Gonzalez A.J."/>
            <person name="Green P.J."/>
            <person name="Hallab A."/>
            <person name="Hartog M."/>
            <person name="Hua A."/>
            <person name="Humphray S.J."/>
            <person name="Jeong D.H."/>
            <person name="Jing Y."/>
            <person name="Jocker A."/>
            <person name="Kenton S.M."/>
            <person name="Kim D.J."/>
            <person name="Klee K."/>
            <person name="Lai H."/>
            <person name="Lang C."/>
            <person name="Lin S."/>
            <person name="Macmil S.L."/>
            <person name="Magdelenat G."/>
            <person name="Matthews L."/>
            <person name="McCorrison J."/>
            <person name="Monaghan E.L."/>
            <person name="Mun J.H."/>
            <person name="Najar F.Z."/>
            <person name="Nicholson C."/>
            <person name="Noirot C."/>
            <person name="O'Bleness M."/>
            <person name="Paule C.R."/>
            <person name="Poulain J."/>
            <person name="Prion F."/>
            <person name="Qin B."/>
            <person name="Qu C."/>
            <person name="Retzel E.F."/>
            <person name="Riddle C."/>
            <person name="Sallet E."/>
            <person name="Samain S."/>
            <person name="Samson N."/>
            <person name="Sanders I."/>
            <person name="Saurat O."/>
            <person name="Scarpelli C."/>
            <person name="Schiex T."/>
            <person name="Segurens B."/>
            <person name="Severin A.J."/>
            <person name="Sherrier D.J."/>
            <person name="Shi R."/>
            <person name="Sims S."/>
            <person name="Singer S.R."/>
            <person name="Sinharoy S."/>
            <person name="Sterck L."/>
            <person name="Viollet A."/>
            <person name="Wang B.B."/>
            <person name="Wang K."/>
            <person name="Wang M."/>
            <person name="Wang X."/>
            <person name="Warfsmann J."/>
            <person name="Weissenbach J."/>
            <person name="White D.D."/>
            <person name="White J.D."/>
            <person name="Wiley G.B."/>
            <person name="Wincker P."/>
            <person name="Xing Y."/>
            <person name="Yang L."/>
            <person name="Yao Z."/>
            <person name="Ying F."/>
            <person name="Zhai J."/>
            <person name="Zhou L."/>
            <person name="Zuber A."/>
            <person name="Denarie J."/>
            <person name="Dixon R.A."/>
            <person name="May G.D."/>
            <person name="Schwartz D.C."/>
            <person name="Rogers J."/>
            <person name="Quetier F."/>
            <person name="Town C.D."/>
            <person name="Roe B.A."/>
        </authorList>
    </citation>
    <scope>NUCLEOTIDE SEQUENCE [LARGE SCALE GENOMIC DNA]</scope>
    <source>
        <strain evidence="2">A17</strain>
        <strain evidence="3 4">cv. Jemalong A17</strain>
    </source>
</reference>
<dbReference type="EnsemblPlants" id="AET03565">
    <property type="protein sequence ID" value="AET03565"/>
    <property type="gene ID" value="MTR_8g073020"/>
</dbReference>
<dbReference type="PaxDb" id="3880-AET03565"/>
<dbReference type="HOGENOM" id="CLU_2227182_0_0_1"/>